<evidence type="ECO:0000313" key="3">
    <source>
        <dbReference type="EMBL" id="MBL4928519.1"/>
    </source>
</evidence>
<reference evidence="3" key="1">
    <citation type="submission" date="2021-01" db="EMBL/GenBank/DDBJ databases">
        <title>Genome seq and assembly of Tabrizicola sp. KVB23.</title>
        <authorList>
            <person name="Chhetri G."/>
        </authorList>
    </citation>
    <scope>NUCLEOTIDE SEQUENCE</scope>
    <source>
        <strain evidence="3">KVB23</strain>
    </source>
</reference>
<keyword evidence="3" id="KW-0547">Nucleotide-binding</keyword>
<evidence type="ECO:0000256" key="1">
    <source>
        <dbReference type="ARBA" id="ARBA00022527"/>
    </source>
</evidence>
<keyword evidence="3" id="KW-0067">ATP-binding</keyword>
<keyword evidence="1" id="KW-0723">Serine/threonine-protein kinase</keyword>
<feature type="domain" description="Histidine kinase/HSP90-like ATPase" evidence="2">
    <location>
        <begin position="14"/>
        <end position="139"/>
    </location>
</feature>
<protein>
    <submittedName>
        <fullName evidence="3">ATP-binding protein</fullName>
    </submittedName>
</protein>
<dbReference type="GO" id="GO:0004674">
    <property type="term" value="F:protein serine/threonine kinase activity"/>
    <property type="evidence" value="ECO:0007669"/>
    <property type="project" value="UniProtKB-KW"/>
</dbReference>
<dbReference type="InterPro" id="IPR003594">
    <property type="entry name" value="HATPase_dom"/>
</dbReference>
<keyword evidence="1" id="KW-0418">Kinase</keyword>
<organism evidence="3 4">
    <name type="scientific">Fuscibacter oryzae</name>
    <dbReference type="NCBI Taxonomy" id="2803939"/>
    <lineage>
        <taxon>Bacteria</taxon>
        <taxon>Pseudomonadati</taxon>
        <taxon>Pseudomonadota</taxon>
        <taxon>Alphaproteobacteria</taxon>
        <taxon>Rhodobacterales</taxon>
        <taxon>Paracoccaceae</taxon>
        <taxon>Fuscibacter</taxon>
    </lineage>
</organism>
<dbReference type="Gene3D" id="3.30.565.10">
    <property type="entry name" value="Histidine kinase-like ATPase, C-terminal domain"/>
    <property type="match status" value="1"/>
</dbReference>
<dbReference type="SUPFAM" id="SSF55874">
    <property type="entry name" value="ATPase domain of HSP90 chaperone/DNA topoisomerase II/histidine kinase"/>
    <property type="match status" value="1"/>
</dbReference>
<dbReference type="AlphaFoldDB" id="A0A8J7MVT5"/>
<proteinExistence type="predicted"/>
<dbReference type="InterPro" id="IPR036890">
    <property type="entry name" value="HATPase_C_sf"/>
</dbReference>
<evidence type="ECO:0000259" key="2">
    <source>
        <dbReference type="Pfam" id="PF13581"/>
    </source>
</evidence>
<dbReference type="CDD" id="cd16936">
    <property type="entry name" value="HATPase_RsbW-like"/>
    <property type="match status" value="1"/>
</dbReference>
<evidence type="ECO:0000313" key="4">
    <source>
        <dbReference type="Proteomes" id="UP000619033"/>
    </source>
</evidence>
<keyword evidence="1" id="KW-0808">Transferase</keyword>
<dbReference type="Proteomes" id="UP000619033">
    <property type="component" value="Unassembled WGS sequence"/>
</dbReference>
<keyword evidence="4" id="KW-1185">Reference proteome</keyword>
<name>A0A8J7MVT5_9RHOB</name>
<comment type="caution">
    <text evidence="3">The sequence shown here is derived from an EMBL/GenBank/DDBJ whole genome shotgun (WGS) entry which is preliminary data.</text>
</comment>
<dbReference type="PANTHER" id="PTHR35526">
    <property type="entry name" value="ANTI-SIGMA-F FACTOR RSBW-RELATED"/>
    <property type="match status" value="1"/>
</dbReference>
<dbReference type="EMBL" id="JAESVP010000004">
    <property type="protein sequence ID" value="MBL4928519.1"/>
    <property type="molecule type" value="Genomic_DNA"/>
</dbReference>
<accession>A0A8J7MVT5</accession>
<gene>
    <name evidence="3" type="ORF">JI744_10425</name>
</gene>
<dbReference type="RefSeq" id="WP_202660415.1">
    <property type="nucleotide sequence ID" value="NZ_JAESVP010000004.1"/>
</dbReference>
<dbReference type="Pfam" id="PF13581">
    <property type="entry name" value="HATPase_c_2"/>
    <property type="match status" value="1"/>
</dbReference>
<dbReference type="GO" id="GO:0005524">
    <property type="term" value="F:ATP binding"/>
    <property type="evidence" value="ECO:0007669"/>
    <property type="project" value="UniProtKB-KW"/>
</dbReference>
<sequence>MSPERHDLIVRRDRNQITPATEWLVALARPALRPDDVMELELAFVEALTNAIVHGAAEEDEQIQIHATTQPGEVSVELVDCAPPIPRQLLDAAGRYSFEFDENDIAALPESGRGLALMVALSDEVSYRTEKGQTRLRLVRRNRAG</sequence>
<dbReference type="InterPro" id="IPR050267">
    <property type="entry name" value="Anti-sigma-factor_SerPK"/>
</dbReference>
<dbReference type="PANTHER" id="PTHR35526:SF3">
    <property type="entry name" value="ANTI-SIGMA-F FACTOR RSBW"/>
    <property type="match status" value="1"/>
</dbReference>